<dbReference type="GeneID" id="105172569"/>
<comment type="subcellular location">
    <subcellularLocation>
        <location evidence="1">Plastid</location>
    </subcellularLocation>
</comment>
<proteinExistence type="predicted"/>
<dbReference type="Pfam" id="PF04755">
    <property type="entry name" value="PAP_fibrillin"/>
    <property type="match status" value="2"/>
</dbReference>
<accession>A0A6I9UDX5</accession>
<evidence type="ECO:0000313" key="6">
    <source>
        <dbReference type="RefSeq" id="XP_011092370.1"/>
    </source>
</evidence>
<dbReference type="PANTHER" id="PTHR31906">
    <property type="entry name" value="PLASTID-LIPID-ASSOCIATED PROTEIN 4, CHLOROPLASTIC-RELATED"/>
    <property type="match status" value="1"/>
</dbReference>
<dbReference type="RefSeq" id="XP_011092370.1">
    <property type="nucleotide sequence ID" value="XM_011094068.2"/>
</dbReference>
<evidence type="ECO:0000256" key="1">
    <source>
        <dbReference type="ARBA" id="ARBA00004474"/>
    </source>
</evidence>
<evidence type="ECO:0000256" key="2">
    <source>
        <dbReference type="ARBA" id="ARBA00022640"/>
    </source>
</evidence>
<evidence type="ECO:0000256" key="3">
    <source>
        <dbReference type="ARBA" id="ARBA00022946"/>
    </source>
</evidence>
<keyword evidence="5" id="KW-1185">Reference proteome</keyword>
<dbReference type="InterPro" id="IPR006843">
    <property type="entry name" value="PAP/fibrillin_dom"/>
</dbReference>
<gene>
    <name evidence="6" type="primary">LOC105172569</name>
</gene>
<keyword evidence="3" id="KW-0809">Transit peptide</keyword>
<dbReference type="OrthoDB" id="189024at2759"/>
<keyword evidence="2" id="KW-0934">Plastid</keyword>
<feature type="domain" description="Plastid lipid-associated protein/fibrillin conserved" evidence="4">
    <location>
        <begin position="174"/>
        <end position="208"/>
    </location>
</feature>
<evidence type="ECO:0000313" key="5">
    <source>
        <dbReference type="Proteomes" id="UP000504604"/>
    </source>
</evidence>
<protein>
    <submittedName>
        <fullName evidence="6">Probable plastid-lipid-associated protein 4, chloroplastic isoform X2</fullName>
    </submittedName>
</protein>
<dbReference type="InterPro" id="IPR039633">
    <property type="entry name" value="PAP"/>
</dbReference>
<dbReference type="GO" id="GO:0009536">
    <property type="term" value="C:plastid"/>
    <property type="evidence" value="ECO:0007669"/>
    <property type="project" value="UniProtKB-SubCell"/>
</dbReference>
<sequence length="219" mass="24568">MATLRFLSPPTLLHNPTDFYSATVSSPKRCLSLSSNNRNRDVRLRSRSNSVNQNLDLPKSGQWRTGVSFFSSFLVKSTEIERLKQELLEAIAPLDRGAAATPEDQQRVDKIACKLEATNKVKEPLNSNLLNGKWELLYTTSKSILQTEATANLVPLNARRVAVKFDTFKIAAVIPIKSRGSGRGQIEITFLDEELRITRGNQGNLFILRMVDPLYRVPP</sequence>
<organism evidence="5 6">
    <name type="scientific">Sesamum indicum</name>
    <name type="common">Oriental sesame</name>
    <name type="synonym">Sesamum orientale</name>
    <dbReference type="NCBI Taxonomy" id="4182"/>
    <lineage>
        <taxon>Eukaryota</taxon>
        <taxon>Viridiplantae</taxon>
        <taxon>Streptophyta</taxon>
        <taxon>Embryophyta</taxon>
        <taxon>Tracheophyta</taxon>
        <taxon>Spermatophyta</taxon>
        <taxon>Magnoliopsida</taxon>
        <taxon>eudicotyledons</taxon>
        <taxon>Gunneridae</taxon>
        <taxon>Pentapetalae</taxon>
        <taxon>asterids</taxon>
        <taxon>lamiids</taxon>
        <taxon>Lamiales</taxon>
        <taxon>Pedaliaceae</taxon>
        <taxon>Sesamum</taxon>
    </lineage>
</organism>
<dbReference type="Proteomes" id="UP000504604">
    <property type="component" value="Linkage group LG10"/>
</dbReference>
<dbReference type="AlphaFoldDB" id="A0A6I9UDX5"/>
<evidence type="ECO:0000259" key="4">
    <source>
        <dbReference type="Pfam" id="PF04755"/>
    </source>
</evidence>
<feature type="domain" description="Plastid lipid-associated protein/fibrillin conserved" evidence="4">
    <location>
        <begin position="82"/>
        <end position="162"/>
    </location>
</feature>
<reference evidence="6" key="1">
    <citation type="submission" date="2025-08" db="UniProtKB">
        <authorList>
            <consortium name="RefSeq"/>
        </authorList>
    </citation>
    <scope>IDENTIFICATION</scope>
</reference>
<name>A0A6I9UDX5_SESIN</name>